<dbReference type="Gene3D" id="3.40.50.300">
    <property type="entry name" value="P-loop containing nucleotide triphosphate hydrolases"/>
    <property type="match status" value="1"/>
</dbReference>
<dbReference type="Proteomes" id="UP000315496">
    <property type="component" value="Chromosome 2"/>
</dbReference>
<dbReference type="Pfam" id="PF00176">
    <property type="entry name" value="SNF2-rel_dom"/>
    <property type="match status" value="1"/>
</dbReference>
<dbReference type="GO" id="GO:0005524">
    <property type="term" value="F:ATP binding"/>
    <property type="evidence" value="ECO:0007669"/>
    <property type="project" value="InterPro"/>
</dbReference>
<dbReference type="PROSITE" id="PS51194">
    <property type="entry name" value="HELICASE_CTER"/>
    <property type="match status" value="1"/>
</dbReference>
<organism evidence="4 5">
    <name type="scientific">Giardia muris</name>
    <dbReference type="NCBI Taxonomy" id="5742"/>
    <lineage>
        <taxon>Eukaryota</taxon>
        <taxon>Metamonada</taxon>
        <taxon>Diplomonadida</taxon>
        <taxon>Hexamitidae</taxon>
        <taxon>Giardiinae</taxon>
        <taxon>Giardia</taxon>
    </lineage>
</organism>
<dbReference type="Gene3D" id="3.40.50.10810">
    <property type="entry name" value="Tandem AAA-ATPase domain"/>
    <property type="match status" value="2"/>
</dbReference>
<evidence type="ECO:0000256" key="1">
    <source>
        <dbReference type="ARBA" id="ARBA00022801"/>
    </source>
</evidence>
<dbReference type="EMBL" id="VDLU01000002">
    <property type="protein sequence ID" value="TNJ28989.1"/>
    <property type="molecule type" value="Genomic_DNA"/>
</dbReference>
<keyword evidence="5" id="KW-1185">Reference proteome</keyword>
<sequence length="1123" mass="127658">MQPKREVGFPQEALEDTDLRAPLTDELIPEARREFFKKLMPHQKESVNFLLRRYIFYLHNRPVQDAFNETGAYLQGLILGHEMGLGKTAITLFFLSCLFTLPNPDLRPTRVLITLLKTLVPQWKTEISTWCPGIPILYYQGDARSRFKLLTDHQYDRRAIILCTYETMVNDSEKIIDEIRRQQSLLRRKPNSQAYGSSPIVDSNQDEPLDLFDTNFASEDGNTIRSTIVLQPGQGNTLSQTVSQLFQLEPPPKRPAGIVDITPSSSKTTLVRSSAFDLTILDEATRIKNSRSQAHLCLRNMALGFKIALTGTPVMNDLMELWGLVDFLNPGYLGTRLEFEKEYNKVIFKGELANASEGERLDAQEQRQKLVSLLRPILLRRTQSDLNVVEAKKLELILWVPLLQQQFDIYRRTCQDKNFKRSLDKAVSEHRHPLNLISYLRQLCTHPSFVSGKENFLTHEMQDEIARIRWLGANVSASGRVWDTTGYFKSESIDEEQKLLDDNICAMSGKFTALRELLRGLQRVNARLLIFSEFKATLEKVKVIITELGMEYLYLDGKITSEHERKAICDRFNTDKRFSAFLMTTAIGSMGLNLTGANRVILLEPNWNPQAEAQAIGRAYRYLQEREVVVYRLVCCNTIEEKMIAKHMVKRTMTYATVDDVRCERIVELNDVSQLFEFDEHSYNVAHLAQKLDANGHDTLLDKVFPPDDKGVLGAERAFLLNAAADGTWMVGYSTCDHLFANEEKDDSGGELPEKLSSKSYISLLNSRDTAPEPLSKEIKSVSWRVLETLFEISTLESTATQTAKIFDPDIVLEACPRGQTALRQRKVLSQAAMFLAIDCEAALSHDPVDVKNLVPDAINTYRLVHTYKELSNLELRGSEILNNIFLKFSEELALKTPKQRTFDAHTVLGMSSPNEYKDHVDSLSVMLCRMLPKVSGNRRFPEIYPMTATAVEEVCKKYQANFSQVRRSCIRRGIGDDFNASIYDSASKCMNGYGKVMHRAILQLLKDALDATAYLPPSMLYDCGLTVAVPADFQKVCFDPLRHRFIALCSNRVLGQLERLSRKNSQNLVPGLHDNDIDRFTRHAVDAVYIYLVTTKRHLSPFKLQNIDPEDAVPSEPSEPGP</sequence>
<dbReference type="InterPro" id="IPR038718">
    <property type="entry name" value="SNF2-like_sf"/>
</dbReference>
<dbReference type="InterPro" id="IPR014001">
    <property type="entry name" value="Helicase_ATP-bd"/>
</dbReference>
<dbReference type="InterPro" id="IPR001650">
    <property type="entry name" value="Helicase_C-like"/>
</dbReference>
<dbReference type="CDD" id="cd17919">
    <property type="entry name" value="DEXHc_Snf"/>
    <property type="match status" value="1"/>
</dbReference>
<dbReference type="Pfam" id="PF00271">
    <property type="entry name" value="Helicase_C"/>
    <property type="match status" value="1"/>
</dbReference>
<accession>A0A4Z1T8T3</accession>
<evidence type="ECO:0000313" key="4">
    <source>
        <dbReference type="EMBL" id="TNJ28989.1"/>
    </source>
</evidence>
<dbReference type="OrthoDB" id="2020972at2759"/>
<dbReference type="PROSITE" id="PS51192">
    <property type="entry name" value="HELICASE_ATP_BIND_1"/>
    <property type="match status" value="1"/>
</dbReference>
<keyword evidence="1" id="KW-0378">Hydrolase</keyword>
<dbReference type="VEuPathDB" id="GiardiaDB:GMRT_11837"/>
<protein>
    <submittedName>
        <fullName evidence="4">Putative Transcriptional regulator ATRX</fullName>
    </submittedName>
</protein>
<feature type="domain" description="Helicase ATP-binding" evidence="2">
    <location>
        <begin position="68"/>
        <end position="331"/>
    </location>
</feature>
<dbReference type="PANTHER" id="PTHR45629:SF7">
    <property type="entry name" value="DNA EXCISION REPAIR PROTEIN ERCC-6-RELATED"/>
    <property type="match status" value="1"/>
</dbReference>
<dbReference type="GO" id="GO:0007131">
    <property type="term" value="P:reciprocal meiotic recombination"/>
    <property type="evidence" value="ECO:0007669"/>
    <property type="project" value="TreeGrafter"/>
</dbReference>
<evidence type="ECO:0000259" key="3">
    <source>
        <dbReference type="PROSITE" id="PS51194"/>
    </source>
</evidence>
<dbReference type="GO" id="GO:0045003">
    <property type="term" value="P:double-strand break repair via synthesis-dependent strand annealing"/>
    <property type="evidence" value="ECO:0007669"/>
    <property type="project" value="TreeGrafter"/>
</dbReference>
<dbReference type="AlphaFoldDB" id="A0A4Z1T8T3"/>
<dbReference type="CDD" id="cd18793">
    <property type="entry name" value="SF2_C_SNF"/>
    <property type="match status" value="1"/>
</dbReference>
<dbReference type="InterPro" id="IPR000330">
    <property type="entry name" value="SNF2_N"/>
</dbReference>
<gene>
    <name evidence="4" type="ORF">GMRT_11837</name>
</gene>
<dbReference type="SMART" id="SM00487">
    <property type="entry name" value="DEXDc"/>
    <property type="match status" value="1"/>
</dbReference>
<evidence type="ECO:0000313" key="5">
    <source>
        <dbReference type="Proteomes" id="UP000315496"/>
    </source>
</evidence>
<reference evidence="4 5" key="1">
    <citation type="submission" date="2019-05" db="EMBL/GenBank/DDBJ databases">
        <title>The compact genome of Giardia muris reveals important steps in the evolution of intestinal protozoan parasites.</title>
        <authorList>
            <person name="Xu F."/>
            <person name="Jimenez-Gonzalez A."/>
            <person name="Einarsson E."/>
            <person name="Astvaldsson A."/>
            <person name="Peirasmaki D."/>
            <person name="Eckmann L."/>
            <person name="Andersson J.O."/>
            <person name="Svard S.G."/>
            <person name="Jerlstrom-Hultqvist J."/>
        </authorList>
    </citation>
    <scope>NUCLEOTIDE SEQUENCE [LARGE SCALE GENOMIC DNA]</scope>
    <source>
        <strain evidence="4 5">Roberts-Thomson</strain>
    </source>
</reference>
<dbReference type="SUPFAM" id="SSF52540">
    <property type="entry name" value="P-loop containing nucleoside triphosphate hydrolases"/>
    <property type="match status" value="2"/>
</dbReference>
<dbReference type="GO" id="GO:0015616">
    <property type="term" value="F:DNA translocase activity"/>
    <property type="evidence" value="ECO:0007669"/>
    <property type="project" value="TreeGrafter"/>
</dbReference>
<evidence type="ECO:0000259" key="2">
    <source>
        <dbReference type="PROSITE" id="PS51192"/>
    </source>
</evidence>
<comment type="caution">
    <text evidence="4">The sequence shown here is derived from an EMBL/GenBank/DDBJ whole genome shotgun (WGS) entry which is preliminary data.</text>
</comment>
<feature type="domain" description="Helicase C-terminal" evidence="3">
    <location>
        <begin position="513"/>
        <end position="673"/>
    </location>
</feature>
<dbReference type="InterPro" id="IPR050496">
    <property type="entry name" value="SNF2_RAD54_helicase_repair"/>
</dbReference>
<dbReference type="GO" id="GO:0005634">
    <property type="term" value="C:nucleus"/>
    <property type="evidence" value="ECO:0007669"/>
    <property type="project" value="TreeGrafter"/>
</dbReference>
<dbReference type="PANTHER" id="PTHR45629">
    <property type="entry name" value="SNF2/RAD54 FAMILY MEMBER"/>
    <property type="match status" value="1"/>
</dbReference>
<dbReference type="SMART" id="SM00490">
    <property type="entry name" value="HELICc"/>
    <property type="match status" value="1"/>
</dbReference>
<dbReference type="InterPro" id="IPR027417">
    <property type="entry name" value="P-loop_NTPase"/>
</dbReference>
<proteinExistence type="predicted"/>
<name>A0A4Z1T8T3_GIAMU</name>
<dbReference type="InterPro" id="IPR049730">
    <property type="entry name" value="SNF2/RAD54-like_C"/>
</dbReference>
<dbReference type="GO" id="GO:0016787">
    <property type="term" value="F:hydrolase activity"/>
    <property type="evidence" value="ECO:0007669"/>
    <property type="project" value="UniProtKB-KW"/>
</dbReference>